<dbReference type="AlphaFoldDB" id="A0A164G565"/>
<sequence>MHNIHRQWIEPIQAALYRVSRKQKRQANRGGVRILAVTTFKGARVVTAGRIN</sequence>
<name>A0A164G565_9CRUS</name>
<comment type="caution">
    <text evidence="1">The sequence shown here is derived from an EMBL/GenBank/DDBJ whole genome shotgun (WGS) entry which is preliminary data.</text>
</comment>
<proteinExistence type="predicted"/>
<evidence type="ECO:0000313" key="2">
    <source>
        <dbReference type="Proteomes" id="UP000076858"/>
    </source>
</evidence>
<organism evidence="1 2">
    <name type="scientific">Daphnia magna</name>
    <dbReference type="NCBI Taxonomy" id="35525"/>
    <lineage>
        <taxon>Eukaryota</taxon>
        <taxon>Metazoa</taxon>
        <taxon>Ecdysozoa</taxon>
        <taxon>Arthropoda</taxon>
        <taxon>Crustacea</taxon>
        <taxon>Branchiopoda</taxon>
        <taxon>Diplostraca</taxon>
        <taxon>Cladocera</taxon>
        <taxon>Anomopoda</taxon>
        <taxon>Daphniidae</taxon>
        <taxon>Daphnia</taxon>
    </lineage>
</organism>
<dbReference type="Proteomes" id="UP000076858">
    <property type="component" value="Unassembled WGS sequence"/>
</dbReference>
<dbReference type="EMBL" id="LRGB01016680">
    <property type="protein sequence ID" value="KZR98541.1"/>
    <property type="molecule type" value="Genomic_DNA"/>
</dbReference>
<keyword evidence="2" id="KW-1185">Reference proteome</keyword>
<protein>
    <submittedName>
        <fullName evidence="1">Uncharacterized protein</fullName>
    </submittedName>
</protein>
<gene>
    <name evidence="1" type="ORF">APZ42_005986</name>
</gene>
<accession>A0A164G565</accession>
<reference evidence="1 2" key="1">
    <citation type="submission" date="2016-03" db="EMBL/GenBank/DDBJ databases">
        <title>EvidentialGene: Evidence-directed Construction of Genes on Genomes.</title>
        <authorList>
            <person name="Gilbert D.G."/>
            <person name="Choi J.-H."/>
            <person name="Mockaitis K."/>
            <person name="Colbourne J."/>
            <person name="Pfrender M."/>
        </authorList>
    </citation>
    <scope>NUCLEOTIDE SEQUENCE [LARGE SCALE GENOMIC DNA]</scope>
    <source>
        <strain evidence="1 2">Xinb3</strain>
        <tissue evidence="1">Complete organism</tissue>
    </source>
</reference>
<evidence type="ECO:0000313" key="1">
    <source>
        <dbReference type="EMBL" id="KZR98541.1"/>
    </source>
</evidence>